<reference evidence="3 4" key="1">
    <citation type="submission" date="2019-08" db="EMBL/GenBank/DDBJ databases">
        <authorList>
            <person name="Vazquez-Campos X."/>
        </authorList>
    </citation>
    <scope>NUCLEOTIDE SEQUENCE [LARGE SCALE GENOMIC DNA]</scope>
    <source>
        <strain evidence="3">LFW-283_2</strain>
    </source>
</reference>
<dbReference type="EMBL" id="CABMJJ010000007">
    <property type="protein sequence ID" value="VVC03470.1"/>
    <property type="molecule type" value="Genomic_DNA"/>
</dbReference>
<protein>
    <recommendedName>
        <fullName evidence="2">Peptidoglycan binding-like domain-containing protein</fullName>
    </recommendedName>
</protein>
<dbReference type="InterPro" id="IPR036365">
    <property type="entry name" value="PGBD-like_sf"/>
</dbReference>
<accession>A0A5E4LN30</accession>
<evidence type="ECO:0000313" key="3">
    <source>
        <dbReference type="EMBL" id="VVC03470.1"/>
    </source>
</evidence>
<dbReference type="Proteomes" id="UP000789941">
    <property type="component" value="Unassembled WGS sequence"/>
</dbReference>
<comment type="caution">
    <text evidence="3">The sequence shown here is derived from an EMBL/GenBank/DDBJ whole genome shotgun (WGS) entry which is preliminary data.</text>
</comment>
<evidence type="ECO:0000313" key="4">
    <source>
        <dbReference type="Proteomes" id="UP000789941"/>
    </source>
</evidence>
<dbReference type="InterPro" id="IPR036366">
    <property type="entry name" value="PGBDSf"/>
</dbReference>
<feature type="compositionally biased region" description="Basic and acidic residues" evidence="1">
    <location>
        <begin position="328"/>
        <end position="337"/>
    </location>
</feature>
<evidence type="ECO:0000259" key="2">
    <source>
        <dbReference type="Pfam" id="PF01471"/>
    </source>
</evidence>
<name>A0A5E4LN30_9ARCH</name>
<dbReference type="Gene3D" id="1.10.101.10">
    <property type="entry name" value="PGBD-like superfamily/PGBD"/>
    <property type="match status" value="1"/>
</dbReference>
<evidence type="ECO:0000256" key="1">
    <source>
        <dbReference type="SAM" id="MobiDB-lite"/>
    </source>
</evidence>
<dbReference type="AlphaFoldDB" id="A0A5E4LN30"/>
<proteinExistence type="predicted"/>
<gene>
    <name evidence="3" type="ORF">LFW2832_00388</name>
</gene>
<dbReference type="Pfam" id="PF01471">
    <property type="entry name" value="PG_binding_1"/>
    <property type="match status" value="1"/>
</dbReference>
<dbReference type="InterPro" id="IPR002477">
    <property type="entry name" value="Peptidoglycan-bd-like"/>
</dbReference>
<dbReference type="SUPFAM" id="SSF47090">
    <property type="entry name" value="PGBD-like"/>
    <property type="match status" value="1"/>
</dbReference>
<sequence length="337" mass="36024">MSDDDGAKRTTGSGAVVTEVQKPPVFANPLPQDRLDTHAHLHVFKVIVPSKQDGHPVTFFLTTRSDPADLKAALESGDPAKLPKEMNCQILDPKTQRVYDVNSDTVLAYVDKRAVTVEVDGFRDAREWTTSRHMDVASMQKTLFEMGYLAAGYHTGVFDKQTYDAIRKMQREYNLKHGGAIAVDGKFGDQTTMAASVIHGKAPVAVIGPVKDDRMESGGAMVCDTNDFFEFRPNPPAFTSKPNTQVTVTTGNSTVPGTLAGQVVVAKPEGDTTFLGHLWGSLTGTMFGDATVVGGAPTAIRTVPGDVNFSGERTVVIPGGASAPKKKSPGEAEEKGT</sequence>
<organism evidence="3 4">
    <name type="scientific">Candidatus Bilamarchaeum dharawalense</name>
    <dbReference type="NCBI Taxonomy" id="2885759"/>
    <lineage>
        <taxon>Archaea</taxon>
        <taxon>Candidatus Micrarchaeota</taxon>
        <taxon>Candidatus Micrarchaeia</taxon>
        <taxon>Candidatus Anstonellales</taxon>
        <taxon>Candidatus Bilamarchaeaceae</taxon>
        <taxon>Candidatus Bilamarchaeum</taxon>
    </lineage>
</organism>
<feature type="domain" description="Peptidoglycan binding-like" evidence="2">
    <location>
        <begin position="135"/>
        <end position="191"/>
    </location>
</feature>
<feature type="region of interest" description="Disordered" evidence="1">
    <location>
        <begin position="318"/>
        <end position="337"/>
    </location>
</feature>